<dbReference type="PANTHER" id="PTHR43046:SF2">
    <property type="entry name" value="8-OXO-DGTP DIPHOSPHATASE-RELATED"/>
    <property type="match status" value="1"/>
</dbReference>
<dbReference type="RefSeq" id="WP_160852741.1">
    <property type="nucleotide sequence ID" value="NZ_WUWG01000001.1"/>
</dbReference>
<keyword evidence="6" id="KW-1185">Reference proteome</keyword>
<dbReference type="InterPro" id="IPR000086">
    <property type="entry name" value="NUDIX_hydrolase_dom"/>
</dbReference>
<dbReference type="Pfam" id="PF00293">
    <property type="entry name" value="NUDIX"/>
    <property type="match status" value="1"/>
</dbReference>
<keyword evidence="2 3" id="KW-0378">Hydrolase</keyword>
<evidence type="ECO:0000256" key="3">
    <source>
        <dbReference type="RuleBase" id="RU003476"/>
    </source>
</evidence>
<gene>
    <name evidence="5" type="ORF">GSH16_05680</name>
</gene>
<dbReference type="SUPFAM" id="SSF55811">
    <property type="entry name" value="Nudix"/>
    <property type="match status" value="1"/>
</dbReference>
<dbReference type="InterPro" id="IPR020476">
    <property type="entry name" value="Nudix_hydrolase"/>
</dbReference>
<comment type="cofactor">
    <cofactor evidence="1">
        <name>Mg(2+)</name>
        <dbReference type="ChEBI" id="CHEBI:18420"/>
    </cofactor>
</comment>
<comment type="caution">
    <text evidence="5">The sequence shown here is derived from an EMBL/GenBank/DDBJ whole genome shotgun (WGS) entry which is preliminary data.</text>
</comment>
<dbReference type="PROSITE" id="PS51462">
    <property type="entry name" value="NUDIX"/>
    <property type="match status" value="1"/>
</dbReference>
<dbReference type="Proteomes" id="UP000436016">
    <property type="component" value="Unassembled WGS sequence"/>
</dbReference>
<evidence type="ECO:0000313" key="5">
    <source>
        <dbReference type="EMBL" id="MXU64927.1"/>
    </source>
</evidence>
<sequence length="154" mass="17529">MRRFGEPVERDRRYIPRPGAYAIIEGPQGLLVTEQSHPYFEIQLPGGGIDPGESPLRALHREVMEETGWTIAAPRRLGAFQRFTFMPEYEIWAQKVCHIYLCRAVRRLRAPSEPAHRAIWMDPDEAAAALGNAGDRDFVTRLYGLPASRMAPRN</sequence>
<feature type="domain" description="Nudix hydrolase" evidence="4">
    <location>
        <begin position="13"/>
        <end position="144"/>
    </location>
</feature>
<evidence type="ECO:0000259" key="4">
    <source>
        <dbReference type="PROSITE" id="PS51462"/>
    </source>
</evidence>
<dbReference type="CDD" id="cd04684">
    <property type="entry name" value="NUDIX_Hydrolase"/>
    <property type="match status" value="1"/>
</dbReference>
<comment type="similarity">
    <text evidence="3">Belongs to the Nudix hydrolase family.</text>
</comment>
<dbReference type="InterPro" id="IPR015797">
    <property type="entry name" value="NUDIX_hydrolase-like_dom_sf"/>
</dbReference>
<evidence type="ECO:0000256" key="2">
    <source>
        <dbReference type="ARBA" id="ARBA00022801"/>
    </source>
</evidence>
<dbReference type="AlphaFoldDB" id="A0A6B0TKD5"/>
<dbReference type="PRINTS" id="PR00502">
    <property type="entry name" value="NUDIXFAMILY"/>
</dbReference>
<dbReference type="InterPro" id="IPR020084">
    <property type="entry name" value="NUDIX_hydrolase_CS"/>
</dbReference>
<evidence type="ECO:0000256" key="1">
    <source>
        <dbReference type="ARBA" id="ARBA00001946"/>
    </source>
</evidence>
<dbReference type="GO" id="GO:0016787">
    <property type="term" value="F:hydrolase activity"/>
    <property type="evidence" value="ECO:0007669"/>
    <property type="project" value="UniProtKB-KW"/>
</dbReference>
<evidence type="ECO:0000313" key="6">
    <source>
        <dbReference type="Proteomes" id="UP000436016"/>
    </source>
</evidence>
<dbReference type="PROSITE" id="PS00893">
    <property type="entry name" value="NUDIX_BOX"/>
    <property type="match status" value="1"/>
</dbReference>
<dbReference type="Gene3D" id="3.90.79.10">
    <property type="entry name" value="Nucleoside Triphosphate Pyrophosphohydrolase"/>
    <property type="match status" value="1"/>
</dbReference>
<reference evidence="5 6" key="1">
    <citation type="submission" date="2019-12" db="EMBL/GenBank/DDBJ databases">
        <title>Strain KN286 was isolated from seawater, which was collected from Caroline Seamount in the tropical western Pacific.</title>
        <authorList>
            <person name="Wang Q."/>
        </authorList>
    </citation>
    <scope>NUCLEOTIDE SEQUENCE [LARGE SCALE GENOMIC DNA]</scope>
    <source>
        <strain evidence="5 6">KN286</strain>
    </source>
</reference>
<protein>
    <submittedName>
        <fullName evidence="5">NUDIX domain-containing protein</fullName>
    </submittedName>
</protein>
<dbReference type="EMBL" id="WUWG01000001">
    <property type="protein sequence ID" value="MXU64927.1"/>
    <property type="molecule type" value="Genomic_DNA"/>
</dbReference>
<organism evidence="5 6">
    <name type="scientific">Oceanomicrobium pacificus</name>
    <dbReference type="NCBI Taxonomy" id="2692916"/>
    <lineage>
        <taxon>Bacteria</taxon>
        <taxon>Pseudomonadati</taxon>
        <taxon>Pseudomonadota</taxon>
        <taxon>Alphaproteobacteria</taxon>
        <taxon>Rhodobacterales</taxon>
        <taxon>Paracoccaceae</taxon>
        <taxon>Oceanomicrobium</taxon>
    </lineage>
</organism>
<name>A0A6B0TKD5_9RHOB</name>
<proteinExistence type="inferred from homology"/>
<dbReference type="PANTHER" id="PTHR43046">
    <property type="entry name" value="GDP-MANNOSE MANNOSYL HYDROLASE"/>
    <property type="match status" value="1"/>
</dbReference>
<accession>A0A6B0TKD5</accession>